<gene>
    <name evidence="1" type="ORF">PITCH_A390001</name>
</gene>
<name>A0A445MZH9_9BACT</name>
<sequence length="61" mass="6695">MTLTYISLCITLCEIMCNKEVGNGNESGYRSSIIAKSIGSQWTENQKGNRQFGFAGICKQA</sequence>
<dbReference type="EMBL" id="OJIN01000180">
    <property type="protein sequence ID" value="SPD74904.1"/>
    <property type="molecule type" value="Genomic_DNA"/>
</dbReference>
<accession>A0A445MZH9</accession>
<proteinExistence type="predicted"/>
<evidence type="ECO:0000313" key="1">
    <source>
        <dbReference type="EMBL" id="SPD74904.1"/>
    </source>
</evidence>
<protein>
    <submittedName>
        <fullName evidence="1">Uncharacterized protein</fullName>
    </submittedName>
</protein>
<dbReference type="AlphaFoldDB" id="A0A445MZH9"/>
<reference evidence="1" key="1">
    <citation type="submission" date="2018-01" db="EMBL/GenBank/DDBJ databases">
        <authorList>
            <person name="Regsiter A."/>
            <person name="William W."/>
        </authorList>
    </citation>
    <scope>NUCLEOTIDE SEQUENCE</scope>
    <source>
        <strain evidence="1">TRIP AH-1</strain>
    </source>
</reference>
<organism evidence="1">
    <name type="scientific">uncultured Desulfobacterium sp</name>
    <dbReference type="NCBI Taxonomy" id="201089"/>
    <lineage>
        <taxon>Bacteria</taxon>
        <taxon>Pseudomonadati</taxon>
        <taxon>Thermodesulfobacteriota</taxon>
        <taxon>Desulfobacteria</taxon>
        <taxon>Desulfobacterales</taxon>
        <taxon>Desulfobacteriaceae</taxon>
        <taxon>Desulfobacterium</taxon>
        <taxon>environmental samples</taxon>
    </lineage>
</organism>